<sequence length="337" mass="38368">MLKRTLRRLAGGERKFAYPGESPLGATGGLPFYGNLYVGRVNDDDYRAPHQGGSAVNYLSKNHAGALWENPTVRQKIEACPYFALCDQVLYHNMDPAYLDPGLLTPEEHQLLLLYSRAYYEKWKAIHRRPPNGATRIRIRYGSCDLLDRMLGHLDVPAEVRDTLKREYLVDDSCLIGMNPDVWSTAYFDPANLDHLSGRVLGFADMAEEAQHKFFALLHQMRRLHIVRKDVPGVVEQHLVVPYSEGVTLYDLCQALKIAPYAGQLKVYNMLDLQGTVQTLTIGDEDAYFDFLVTSFYKADLLRATFGELADKSDYTTRYTITVEPFTAAERRVGRWF</sequence>
<comment type="caution">
    <text evidence="1">The sequence shown here is derived from an EMBL/GenBank/DDBJ whole genome shotgun (WGS) entry which is preliminary data.</text>
</comment>
<dbReference type="Proteomes" id="UP000015354">
    <property type="component" value="Unassembled WGS sequence"/>
</dbReference>
<gene>
    <name evidence="1" type="ORF">STCU_02733</name>
</gene>
<keyword evidence="2" id="KW-1185">Reference proteome</keyword>
<proteinExistence type="predicted"/>
<dbReference type="OrthoDB" id="275869at2759"/>
<reference evidence="1 2" key="1">
    <citation type="journal article" date="2013" name="PLoS ONE">
        <title>Predicting the Proteins of Angomonas deanei, Strigomonas culicis and Their Respective Endosymbionts Reveals New Aspects of the Trypanosomatidae Family.</title>
        <authorList>
            <person name="Motta M.C."/>
            <person name="Martins A.C."/>
            <person name="de Souza S.S."/>
            <person name="Catta-Preta C.M."/>
            <person name="Silva R."/>
            <person name="Klein C.C."/>
            <person name="de Almeida L.G."/>
            <person name="de Lima Cunha O."/>
            <person name="Ciapina L.P."/>
            <person name="Brocchi M."/>
            <person name="Colabardini A.C."/>
            <person name="de Araujo Lima B."/>
            <person name="Machado C.R."/>
            <person name="de Almeida Soares C.M."/>
            <person name="Probst C.M."/>
            <person name="de Menezes C.B."/>
            <person name="Thompson C.E."/>
            <person name="Bartholomeu D.C."/>
            <person name="Gradia D.F."/>
            <person name="Pavoni D.P."/>
            <person name="Grisard E.C."/>
            <person name="Fantinatti-Garboggini F."/>
            <person name="Marchini F.K."/>
            <person name="Rodrigues-Luiz G.F."/>
            <person name="Wagner G."/>
            <person name="Goldman G.H."/>
            <person name="Fietto J.L."/>
            <person name="Elias M.C."/>
            <person name="Goldman M.H."/>
            <person name="Sagot M.F."/>
            <person name="Pereira M."/>
            <person name="Stoco P.H."/>
            <person name="de Mendonca-Neto R.P."/>
            <person name="Teixeira S.M."/>
            <person name="Maciel T.E."/>
            <person name="de Oliveira Mendes T.A."/>
            <person name="Urmenyi T.P."/>
            <person name="de Souza W."/>
            <person name="Schenkman S."/>
            <person name="de Vasconcelos A.T."/>
        </authorList>
    </citation>
    <scope>NUCLEOTIDE SEQUENCE [LARGE SCALE GENOMIC DNA]</scope>
</reference>
<accession>S9UVB4</accession>
<name>S9UVB4_9TRYP</name>
<dbReference type="EMBL" id="ATMH01002733">
    <property type="protein sequence ID" value="EPY32704.1"/>
    <property type="molecule type" value="Genomic_DNA"/>
</dbReference>
<dbReference type="AlphaFoldDB" id="S9UVB4"/>
<protein>
    <submittedName>
        <fullName evidence="1">Uncharacterized protein</fullName>
    </submittedName>
</protein>
<evidence type="ECO:0000313" key="1">
    <source>
        <dbReference type="EMBL" id="EPY32704.1"/>
    </source>
</evidence>
<organism evidence="1 2">
    <name type="scientific">Strigomonas culicis</name>
    <dbReference type="NCBI Taxonomy" id="28005"/>
    <lineage>
        <taxon>Eukaryota</taxon>
        <taxon>Discoba</taxon>
        <taxon>Euglenozoa</taxon>
        <taxon>Kinetoplastea</taxon>
        <taxon>Metakinetoplastina</taxon>
        <taxon>Trypanosomatida</taxon>
        <taxon>Trypanosomatidae</taxon>
        <taxon>Strigomonadinae</taxon>
        <taxon>Strigomonas</taxon>
    </lineage>
</organism>
<evidence type="ECO:0000313" key="2">
    <source>
        <dbReference type="Proteomes" id="UP000015354"/>
    </source>
</evidence>